<name>A0A8X7SJH9_BRACI</name>
<sequence>MYLAKTWVRSDFLVIMQEFPILSLPTEIQALVVERVAHNSLVDLYRLCATRKSSVGRGVGVYASLDMFKDPLYVGMGYLLLRRCYDAGN</sequence>
<gene>
    <name evidence="1" type="ORF">Bca52824_026313</name>
</gene>
<reference evidence="1 2" key="1">
    <citation type="submission" date="2020-02" db="EMBL/GenBank/DDBJ databases">
        <authorList>
            <person name="Ma Q."/>
            <person name="Huang Y."/>
            <person name="Song X."/>
            <person name="Pei D."/>
        </authorList>
    </citation>
    <scope>NUCLEOTIDE SEQUENCE [LARGE SCALE GENOMIC DNA]</scope>
    <source>
        <strain evidence="1">Sxm20200214</strain>
        <tissue evidence="1">Leaf</tissue>
    </source>
</reference>
<keyword evidence="2" id="KW-1185">Reference proteome</keyword>
<evidence type="ECO:0000313" key="2">
    <source>
        <dbReference type="Proteomes" id="UP000886595"/>
    </source>
</evidence>
<dbReference type="EMBL" id="JAAMPC010000006">
    <property type="protein sequence ID" value="KAG2306565.1"/>
    <property type="molecule type" value="Genomic_DNA"/>
</dbReference>
<dbReference type="Proteomes" id="UP000886595">
    <property type="component" value="Unassembled WGS sequence"/>
</dbReference>
<comment type="caution">
    <text evidence="1">The sequence shown here is derived from an EMBL/GenBank/DDBJ whole genome shotgun (WGS) entry which is preliminary data.</text>
</comment>
<evidence type="ECO:0008006" key="3">
    <source>
        <dbReference type="Google" id="ProtNLM"/>
    </source>
</evidence>
<protein>
    <recommendedName>
        <fullName evidence="3">F-box domain-containing protein</fullName>
    </recommendedName>
</protein>
<organism evidence="1 2">
    <name type="scientific">Brassica carinata</name>
    <name type="common">Ethiopian mustard</name>
    <name type="synonym">Abyssinian cabbage</name>
    <dbReference type="NCBI Taxonomy" id="52824"/>
    <lineage>
        <taxon>Eukaryota</taxon>
        <taxon>Viridiplantae</taxon>
        <taxon>Streptophyta</taxon>
        <taxon>Embryophyta</taxon>
        <taxon>Tracheophyta</taxon>
        <taxon>Spermatophyta</taxon>
        <taxon>Magnoliopsida</taxon>
        <taxon>eudicotyledons</taxon>
        <taxon>Gunneridae</taxon>
        <taxon>Pentapetalae</taxon>
        <taxon>rosids</taxon>
        <taxon>malvids</taxon>
        <taxon>Brassicales</taxon>
        <taxon>Brassicaceae</taxon>
        <taxon>Brassiceae</taxon>
        <taxon>Brassica</taxon>
    </lineage>
</organism>
<dbReference type="AlphaFoldDB" id="A0A8X7SJH9"/>
<dbReference type="OrthoDB" id="1926629at2759"/>
<proteinExistence type="predicted"/>
<accession>A0A8X7SJH9</accession>
<evidence type="ECO:0000313" key="1">
    <source>
        <dbReference type="EMBL" id="KAG2306565.1"/>
    </source>
</evidence>